<dbReference type="OrthoDB" id="998115at2759"/>
<dbReference type="Pfam" id="PF02162">
    <property type="entry name" value="XYPPX"/>
    <property type="match status" value="3"/>
</dbReference>
<dbReference type="PANTHER" id="PTHR31152">
    <property type="entry name" value="PLAC8 FAMILY PROTEIN"/>
    <property type="match status" value="1"/>
</dbReference>
<dbReference type="AlphaFoldDB" id="A0A250XNQ6"/>
<reference evidence="4 5" key="1">
    <citation type="submission" date="2017-08" db="EMBL/GenBank/DDBJ databases">
        <title>Acidophilic green algal genome provides insights into adaptation to an acidic environment.</title>
        <authorList>
            <person name="Hirooka S."/>
            <person name="Hirose Y."/>
            <person name="Kanesaki Y."/>
            <person name="Higuchi S."/>
            <person name="Fujiwara T."/>
            <person name="Onuma R."/>
            <person name="Era A."/>
            <person name="Ohbayashi R."/>
            <person name="Uzuka A."/>
            <person name="Nozaki H."/>
            <person name="Yoshikawa H."/>
            <person name="Miyagishima S.Y."/>
        </authorList>
    </citation>
    <scope>NUCLEOTIDE SEQUENCE [LARGE SCALE GENOMIC DNA]</scope>
    <source>
        <strain evidence="4 5">NIES-2499</strain>
    </source>
</reference>
<evidence type="ECO:0000256" key="2">
    <source>
        <dbReference type="ARBA" id="ARBA00043946"/>
    </source>
</evidence>
<feature type="region of interest" description="Disordered" evidence="3">
    <location>
        <begin position="216"/>
        <end position="279"/>
    </location>
</feature>
<protein>
    <recommendedName>
        <fullName evidence="1">Rhodopsin</fullName>
    </recommendedName>
</protein>
<comment type="subcellular location">
    <subcellularLocation>
        <location evidence="2">Cell projection</location>
        <location evidence="2">Rhabdomere membrane</location>
        <topology evidence="2">Multi-pass membrane protein</topology>
    </subcellularLocation>
</comment>
<gene>
    <name evidence="4" type="ORF">CEUSTIGMA_g12147.t1</name>
</gene>
<proteinExistence type="predicted"/>
<dbReference type="PRINTS" id="PR00239">
    <property type="entry name" value="RHODOPSNTAIL"/>
</dbReference>
<dbReference type="EMBL" id="BEGY01000134">
    <property type="protein sequence ID" value="GAX84725.1"/>
    <property type="molecule type" value="Genomic_DNA"/>
</dbReference>
<dbReference type="Proteomes" id="UP000232323">
    <property type="component" value="Unassembled WGS sequence"/>
</dbReference>
<dbReference type="InterPro" id="IPR006031">
    <property type="entry name" value="XYPPX"/>
</dbReference>
<keyword evidence="5" id="KW-1185">Reference proteome</keyword>
<feature type="compositionally biased region" description="Polar residues" evidence="3">
    <location>
        <begin position="266"/>
        <end position="279"/>
    </location>
</feature>
<dbReference type="PANTHER" id="PTHR31152:SF1">
    <property type="entry name" value="PLAC8 FAMILY PROTEIN"/>
    <property type="match status" value="1"/>
</dbReference>
<feature type="compositionally biased region" description="Pro residues" evidence="3">
    <location>
        <begin position="216"/>
        <end position="244"/>
    </location>
</feature>
<feature type="compositionally biased region" description="Low complexity" evidence="3">
    <location>
        <begin position="245"/>
        <end position="259"/>
    </location>
</feature>
<evidence type="ECO:0000313" key="5">
    <source>
        <dbReference type="Proteomes" id="UP000232323"/>
    </source>
</evidence>
<evidence type="ECO:0000313" key="4">
    <source>
        <dbReference type="EMBL" id="GAX84725.1"/>
    </source>
</evidence>
<evidence type="ECO:0000256" key="3">
    <source>
        <dbReference type="SAM" id="MobiDB-lite"/>
    </source>
</evidence>
<name>A0A250XNQ6_9CHLO</name>
<comment type="caution">
    <text evidence="4">The sequence shown here is derived from an EMBL/GenBank/DDBJ whole genome shotgun (WGS) entry which is preliminary data.</text>
</comment>
<accession>A0A250XNQ6</accession>
<evidence type="ECO:0000256" key="1">
    <source>
        <dbReference type="ARBA" id="ARBA00013487"/>
    </source>
</evidence>
<dbReference type="STRING" id="1157962.A0A250XNQ6"/>
<sequence length="279" mass="30779">MDAFGEKNPKIMAMNARGDPNLYVRYWKVPLCKTCAEDCPFCCYAILCHCCASYTLRKQALHDDMSRYVCCNGGCPCSGHMGEEKCPSFCLCLEAFCCFAQSVASTRFMIQDELRIQTSACDNCIIGTMIVLEYIACVCHIIACITGNRDIQSLAQLIQLIADLVWCSVCACMQTQHRIEMDERDKNPGSYGPPLPPPHMMAPAVQMIPMPPPLPGAYPPPQGYPPQGYPPQGYPPQGYPPQGYPPAQGFPPQGYPAQGNPVAQGYPSQGYPQQNQMQR</sequence>
<organism evidence="4 5">
    <name type="scientific">Chlamydomonas eustigma</name>
    <dbReference type="NCBI Taxonomy" id="1157962"/>
    <lineage>
        <taxon>Eukaryota</taxon>
        <taxon>Viridiplantae</taxon>
        <taxon>Chlorophyta</taxon>
        <taxon>core chlorophytes</taxon>
        <taxon>Chlorophyceae</taxon>
        <taxon>CS clade</taxon>
        <taxon>Chlamydomonadales</taxon>
        <taxon>Chlamydomonadaceae</taxon>
        <taxon>Chlamydomonas</taxon>
    </lineage>
</organism>